<dbReference type="InterPro" id="IPR036026">
    <property type="entry name" value="Seven-hairpin_glycosidases"/>
</dbReference>
<dbReference type="Proteomes" id="UP001148299">
    <property type="component" value="Unassembled WGS sequence"/>
</dbReference>
<comment type="caution">
    <text evidence="10">The sequence shown here is derived from an EMBL/GenBank/DDBJ whole genome shotgun (WGS) entry which is preliminary data.</text>
</comment>
<dbReference type="PRINTS" id="PR00747">
    <property type="entry name" value="GLYHDRLASE47"/>
</dbReference>
<feature type="binding site" evidence="7">
    <location>
        <position position="539"/>
    </location>
    <ligand>
        <name>Ca(2+)</name>
        <dbReference type="ChEBI" id="CHEBI:29108"/>
    </ligand>
</feature>
<evidence type="ECO:0000256" key="5">
    <source>
        <dbReference type="ARBA" id="ARBA00023157"/>
    </source>
</evidence>
<dbReference type="GO" id="GO:0016020">
    <property type="term" value="C:membrane"/>
    <property type="evidence" value="ECO:0007669"/>
    <property type="project" value="InterPro"/>
</dbReference>
<evidence type="ECO:0000256" key="2">
    <source>
        <dbReference type="ARBA" id="ARBA00004922"/>
    </source>
</evidence>
<sequence length="553" mass="63166">MKSTQSTTRPFQTCPVSLIPLPNGTSRSIPKIQHQFHSETQSNLLERTKRQRAVKSAFQHSWNGYKAHAWLYDELSPISGGHKSSLGGWAATLVDSLDTLLIMNLDEEFETALHAVHDIDFSTPKLPNVHVFETTIRYLGGLISAYDLTEGKHSILLEKAQELGELLYGAFDTPNRMPQMRWQWLRSKFESSTQPSESTLLAEIGSLSLEFTRLSQITGDPKYFDAVQRITDNLHRTQNLTRLPGLWPLSFDAHALRFSDSYFTVGGMADSTYEYLVKEYLLLGAQSDQYRDMYISAMEGIKKHLLFRGMDKGGGDILFAGNVRFDRKSGQEVFEYQTEHLKCFLGGMVGLGSRAFGRSDDLSIAQELVNGCIWAYDLMPTGIMPETLYISGCRNSDQCEWEEEAWFRDIFGWPDGKQMPPNVREATRLIIQDHGLQPPILEVADPKYRLRPEAIESIFVMYRITGERSLQDASWRIFQNIERYTKVKNGHAALQDTRDIHTARLDIMESFWLAETLKYLYLIFSDPKLISLDEYVLNTEGHPFKYIHVGPTI</sequence>
<dbReference type="GO" id="GO:0005975">
    <property type="term" value="P:carbohydrate metabolic process"/>
    <property type="evidence" value="ECO:0007669"/>
    <property type="project" value="InterPro"/>
</dbReference>
<evidence type="ECO:0000313" key="10">
    <source>
        <dbReference type="EMBL" id="KAJ5357104.1"/>
    </source>
</evidence>
<feature type="active site" description="Proton donor" evidence="6">
    <location>
        <position position="133"/>
    </location>
</feature>
<comment type="cofactor">
    <cofactor evidence="1 7">
        <name>Ca(2+)</name>
        <dbReference type="ChEBI" id="CHEBI:29108"/>
    </cofactor>
</comment>
<evidence type="ECO:0000256" key="1">
    <source>
        <dbReference type="ARBA" id="ARBA00001913"/>
    </source>
</evidence>
<dbReference type="EC" id="3.2.1.-" evidence="9"/>
<feature type="active site" description="Proton donor" evidence="6">
    <location>
        <position position="386"/>
    </location>
</feature>
<dbReference type="FunFam" id="1.50.10.10:FF:000037">
    <property type="entry name" value="alpha-1,2-Mannosidase"/>
    <property type="match status" value="1"/>
</dbReference>
<accession>A0A9W9RD47</accession>
<evidence type="ECO:0000256" key="4">
    <source>
        <dbReference type="ARBA" id="ARBA00022801"/>
    </source>
</evidence>
<organism evidence="10 11">
    <name type="scientific">Penicillium brevicompactum</name>
    <dbReference type="NCBI Taxonomy" id="5074"/>
    <lineage>
        <taxon>Eukaryota</taxon>
        <taxon>Fungi</taxon>
        <taxon>Dikarya</taxon>
        <taxon>Ascomycota</taxon>
        <taxon>Pezizomycotina</taxon>
        <taxon>Eurotiomycetes</taxon>
        <taxon>Eurotiomycetidae</taxon>
        <taxon>Eurotiales</taxon>
        <taxon>Aspergillaceae</taxon>
        <taxon>Penicillium</taxon>
    </lineage>
</organism>
<dbReference type="InterPro" id="IPR001382">
    <property type="entry name" value="Glyco_hydro_47"/>
</dbReference>
<evidence type="ECO:0000256" key="3">
    <source>
        <dbReference type="ARBA" id="ARBA00007658"/>
    </source>
</evidence>
<gene>
    <name evidence="10" type="ORF">N7541_004262</name>
</gene>
<proteinExistence type="inferred from homology"/>
<keyword evidence="5 8" id="KW-1015">Disulfide bond</keyword>
<dbReference type="InterPro" id="IPR012341">
    <property type="entry name" value="6hp_glycosidase-like_sf"/>
</dbReference>
<dbReference type="SUPFAM" id="SSF48225">
    <property type="entry name" value="Seven-hairpin glycosidases"/>
    <property type="match status" value="1"/>
</dbReference>
<feature type="active site" evidence="6">
    <location>
        <position position="270"/>
    </location>
</feature>
<evidence type="ECO:0000256" key="7">
    <source>
        <dbReference type="PIRSR" id="PIRSR601382-2"/>
    </source>
</evidence>
<dbReference type="GO" id="GO:0005783">
    <property type="term" value="C:endoplasmic reticulum"/>
    <property type="evidence" value="ECO:0007669"/>
    <property type="project" value="TreeGrafter"/>
</dbReference>
<dbReference type="EMBL" id="JAPZBR010000003">
    <property type="protein sequence ID" value="KAJ5357104.1"/>
    <property type="molecule type" value="Genomic_DNA"/>
</dbReference>
<dbReference type="Pfam" id="PF01532">
    <property type="entry name" value="Glyco_hydro_47"/>
    <property type="match status" value="1"/>
</dbReference>
<evidence type="ECO:0000313" key="11">
    <source>
        <dbReference type="Proteomes" id="UP001148299"/>
    </source>
</evidence>
<dbReference type="AlphaFoldDB" id="A0A9W9RD47"/>
<dbReference type="PANTHER" id="PTHR11742">
    <property type="entry name" value="MANNOSYL-OLIGOSACCHARIDE ALPHA-1,2-MANNOSIDASE-RELATED"/>
    <property type="match status" value="1"/>
</dbReference>
<comment type="pathway">
    <text evidence="2">Protein modification; protein glycosylation.</text>
</comment>
<dbReference type="GO" id="GO:0005509">
    <property type="term" value="F:calcium ion binding"/>
    <property type="evidence" value="ECO:0007669"/>
    <property type="project" value="InterPro"/>
</dbReference>
<dbReference type="InterPro" id="IPR050749">
    <property type="entry name" value="Glycosyl_Hydrolase_47"/>
</dbReference>
<feature type="active site" evidence="6">
    <location>
        <position position="453"/>
    </location>
</feature>
<reference evidence="10" key="2">
    <citation type="journal article" date="2023" name="IMA Fungus">
        <title>Comparative genomic study of the Penicillium genus elucidates a diverse pangenome and 15 lateral gene transfer events.</title>
        <authorList>
            <person name="Petersen C."/>
            <person name="Sorensen T."/>
            <person name="Nielsen M.R."/>
            <person name="Sondergaard T.E."/>
            <person name="Sorensen J.L."/>
            <person name="Fitzpatrick D.A."/>
            <person name="Frisvad J.C."/>
            <person name="Nielsen K.L."/>
        </authorList>
    </citation>
    <scope>NUCLEOTIDE SEQUENCE</scope>
    <source>
        <strain evidence="10">IBT 35675</strain>
    </source>
</reference>
<dbReference type="GO" id="GO:0004571">
    <property type="term" value="F:mannosyl-oligosaccharide 1,2-alpha-mannosidase activity"/>
    <property type="evidence" value="ECO:0007669"/>
    <property type="project" value="InterPro"/>
</dbReference>
<dbReference type="Gene3D" id="1.50.10.10">
    <property type="match status" value="1"/>
</dbReference>
<name>A0A9W9RD47_PENBR</name>
<keyword evidence="11" id="KW-1185">Reference proteome</keyword>
<evidence type="ECO:0000256" key="6">
    <source>
        <dbReference type="PIRSR" id="PIRSR601382-1"/>
    </source>
</evidence>
<keyword evidence="9" id="KW-0326">Glycosidase</keyword>
<protein>
    <recommendedName>
        <fullName evidence="9">alpha-1,2-Mannosidase</fullName>
        <ecNumber evidence="9">3.2.1.-</ecNumber>
    </recommendedName>
</protein>
<keyword evidence="7" id="KW-0479">Metal-binding</keyword>
<dbReference type="PANTHER" id="PTHR11742:SF49">
    <property type="entry name" value="ALPHA-1,2-MANNOSIDASE"/>
    <property type="match status" value="1"/>
</dbReference>
<keyword evidence="7" id="KW-0106">Calcium</keyword>
<comment type="similarity">
    <text evidence="3 9">Belongs to the glycosyl hydrolase 47 family.</text>
</comment>
<evidence type="ECO:0000256" key="8">
    <source>
        <dbReference type="PIRSR" id="PIRSR601382-3"/>
    </source>
</evidence>
<reference evidence="10" key="1">
    <citation type="submission" date="2022-12" db="EMBL/GenBank/DDBJ databases">
        <authorList>
            <person name="Petersen C."/>
        </authorList>
    </citation>
    <scope>NUCLEOTIDE SEQUENCE</scope>
    <source>
        <strain evidence="10">IBT 35675</strain>
    </source>
</reference>
<dbReference type="GO" id="GO:0036503">
    <property type="term" value="P:ERAD pathway"/>
    <property type="evidence" value="ECO:0007669"/>
    <property type="project" value="UniProtKB-ARBA"/>
</dbReference>
<feature type="disulfide bond" evidence="8">
    <location>
        <begin position="343"/>
        <end position="372"/>
    </location>
</feature>
<evidence type="ECO:0000256" key="9">
    <source>
        <dbReference type="RuleBase" id="RU361193"/>
    </source>
</evidence>
<keyword evidence="4 9" id="KW-0378">Hydrolase</keyword>